<dbReference type="SMART" id="SM00388">
    <property type="entry name" value="HisKA"/>
    <property type="match status" value="1"/>
</dbReference>
<dbReference type="SUPFAM" id="SSF52172">
    <property type="entry name" value="CheY-like"/>
    <property type="match status" value="1"/>
</dbReference>
<keyword evidence="1 3" id="KW-0597">Phosphoprotein</keyword>
<evidence type="ECO:0000313" key="6">
    <source>
        <dbReference type="EMBL" id="CEP02568.1"/>
    </source>
</evidence>
<dbReference type="STRING" id="37360.A0A0G4J4K5"/>
<evidence type="ECO:0000256" key="1">
    <source>
        <dbReference type="ARBA" id="ARBA00022553"/>
    </source>
</evidence>
<dbReference type="SMART" id="SM00387">
    <property type="entry name" value="HATPase_c"/>
    <property type="match status" value="1"/>
</dbReference>
<dbReference type="SMART" id="SM00448">
    <property type="entry name" value="REC"/>
    <property type="match status" value="1"/>
</dbReference>
<dbReference type="CDD" id="cd00082">
    <property type="entry name" value="HisKA"/>
    <property type="match status" value="1"/>
</dbReference>
<dbReference type="OrthoDB" id="60033at2759"/>
<dbReference type="CDD" id="cd17546">
    <property type="entry name" value="REC_hyHK_CKI1_RcsC-like"/>
    <property type="match status" value="1"/>
</dbReference>
<reference evidence="6 7" key="1">
    <citation type="submission" date="2015-02" db="EMBL/GenBank/DDBJ databases">
        <authorList>
            <person name="Chooi Y.-H."/>
        </authorList>
    </citation>
    <scope>NUCLEOTIDE SEQUENCE [LARGE SCALE GENOMIC DNA]</scope>
    <source>
        <strain evidence="6">E3</strain>
    </source>
</reference>
<dbReference type="InterPro" id="IPR005467">
    <property type="entry name" value="His_kinase_dom"/>
</dbReference>
<dbReference type="InterPro" id="IPR036890">
    <property type="entry name" value="HATPase_C_sf"/>
</dbReference>
<dbReference type="Pfam" id="PF02518">
    <property type="entry name" value="HATPase_c"/>
    <property type="match status" value="1"/>
</dbReference>
<evidence type="ECO:0000256" key="2">
    <source>
        <dbReference type="ARBA" id="ARBA00023012"/>
    </source>
</evidence>
<dbReference type="InterPro" id="IPR004358">
    <property type="entry name" value="Sig_transdc_His_kin-like_C"/>
</dbReference>
<dbReference type="Proteomes" id="UP000039324">
    <property type="component" value="Unassembled WGS sequence"/>
</dbReference>
<dbReference type="InterPro" id="IPR001789">
    <property type="entry name" value="Sig_transdc_resp-reg_receiver"/>
</dbReference>
<dbReference type="CDD" id="cd16922">
    <property type="entry name" value="HATPase_EvgS-ArcB-TorS-like"/>
    <property type="match status" value="1"/>
</dbReference>
<dbReference type="PANTHER" id="PTHR45339:SF1">
    <property type="entry name" value="HYBRID SIGNAL TRANSDUCTION HISTIDINE KINASE J"/>
    <property type="match status" value="1"/>
</dbReference>
<dbReference type="SUPFAM" id="SSF47384">
    <property type="entry name" value="Homodimeric domain of signal transducing histidine kinase"/>
    <property type="match status" value="1"/>
</dbReference>
<gene>
    <name evidence="6" type="ORF">PBRA_009152</name>
</gene>
<dbReference type="SUPFAM" id="SSF55874">
    <property type="entry name" value="ATPase domain of HSP90 chaperone/DNA topoisomerase II/histidine kinase"/>
    <property type="match status" value="1"/>
</dbReference>
<keyword evidence="2" id="KW-0902">Two-component regulatory system</keyword>
<dbReference type="GO" id="GO:0000155">
    <property type="term" value="F:phosphorelay sensor kinase activity"/>
    <property type="evidence" value="ECO:0007669"/>
    <property type="project" value="InterPro"/>
</dbReference>
<dbReference type="PROSITE" id="PS50109">
    <property type="entry name" value="HIS_KIN"/>
    <property type="match status" value="1"/>
</dbReference>
<dbReference type="InterPro" id="IPR011006">
    <property type="entry name" value="CheY-like_superfamily"/>
</dbReference>
<dbReference type="OMA" id="ARAMNTE"/>
<feature type="domain" description="Response regulatory" evidence="5">
    <location>
        <begin position="495"/>
        <end position="617"/>
    </location>
</feature>
<sequence>MALWTRLRRRHRQAGGNLLSTSDTTQPAPPDFRLVFGAFPTICLLVDVPHLRIVEASNAYLQATLSRREDLLGRSILDVLPDDPDNPSASMRRNMHCSLKGVQMIRGPHSLAVQKVDIRKPDGSVETRYWSPLNSPVMDPVTGEVIYIIVRAEDVTEVVLTRERAARLEDENRRRREDDEGLDSLSFVLERAKNSQLQTQMMHRLYDDVVVARDKAVEASNAKSAFVATISHELRTPLSGIIGFNDLLGATSLSSDQAALVTMIGESARILLALVNDILDVSKLEAGKMVLESIPFNLRHVAQNCERLLHEQAERKGLLLRAVVDSDVPDLVRGDPNRFLQIMMNLTNNAIKFTSAGGVTLHVGRAIEPACTDGTSEDARGNVVRARFEVIDTGIGIAESNMDRLFQPFSQVDSSDTRKFGGTGLGLHIVRTLVELMKGQIGVQSAVGQGSVFWFVIPLEVVDELEEEVVEGEVSEPCRAKSSAAGSDVAIAEKVILVVDDNSMIRQLVTRQLSNLGYRNVLLACDGREAIRKFETSGPIAIILMDCMMPELDGRDAAKALREIESRYRRPPYVPIVAMTASAMHSDREACLLAGMNDCLTKPFTLKELAAMLHKWL</sequence>
<evidence type="ECO:0000256" key="3">
    <source>
        <dbReference type="PROSITE-ProRule" id="PRU00169"/>
    </source>
</evidence>
<evidence type="ECO:0000313" key="7">
    <source>
        <dbReference type="Proteomes" id="UP000039324"/>
    </source>
</evidence>
<dbReference type="Gene3D" id="1.10.287.130">
    <property type="match status" value="1"/>
</dbReference>
<feature type="modified residue" description="4-aspartylphosphate" evidence="3">
    <location>
        <position position="546"/>
    </location>
</feature>
<protein>
    <recommendedName>
        <fullName evidence="8">Histidine kinase</fullName>
    </recommendedName>
</protein>
<dbReference type="PROSITE" id="PS50110">
    <property type="entry name" value="RESPONSE_REGULATORY"/>
    <property type="match status" value="1"/>
</dbReference>
<dbReference type="Gene3D" id="3.30.450.20">
    <property type="entry name" value="PAS domain"/>
    <property type="match status" value="1"/>
</dbReference>
<proteinExistence type="predicted"/>
<dbReference type="EMBL" id="CDSF01000132">
    <property type="protein sequence ID" value="CEP02568.1"/>
    <property type="molecule type" value="Genomic_DNA"/>
</dbReference>
<dbReference type="AlphaFoldDB" id="A0A0G4J4K5"/>
<dbReference type="Pfam" id="PF00512">
    <property type="entry name" value="HisKA"/>
    <property type="match status" value="1"/>
</dbReference>
<dbReference type="PRINTS" id="PR00344">
    <property type="entry name" value="BCTRLSENSOR"/>
</dbReference>
<dbReference type="InterPro" id="IPR036097">
    <property type="entry name" value="HisK_dim/P_sf"/>
</dbReference>
<evidence type="ECO:0000259" key="4">
    <source>
        <dbReference type="PROSITE" id="PS50109"/>
    </source>
</evidence>
<evidence type="ECO:0008006" key="8">
    <source>
        <dbReference type="Google" id="ProtNLM"/>
    </source>
</evidence>
<accession>A0A0G4J4K5</accession>
<name>A0A0G4J4K5_PLABS</name>
<dbReference type="Gene3D" id="3.30.565.10">
    <property type="entry name" value="Histidine kinase-like ATPase, C-terminal domain"/>
    <property type="match status" value="1"/>
</dbReference>
<dbReference type="PANTHER" id="PTHR45339">
    <property type="entry name" value="HYBRID SIGNAL TRANSDUCTION HISTIDINE KINASE J"/>
    <property type="match status" value="1"/>
</dbReference>
<dbReference type="InterPro" id="IPR003594">
    <property type="entry name" value="HATPase_dom"/>
</dbReference>
<dbReference type="InterPro" id="IPR003661">
    <property type="entry name" value="HisK_dim/P_dom"/>
</dbReference>
<evidence type="ECO:0000259" key="5">
    <source>
        <dbReference type="PROSITE" id="PS50110"/>
    </source>
</evidence>
<dbReference type="SUPFAM" id="SSF55785">
    <property type="entry name" value="PYP-like sensor domain (PAS domain)"/>
    <property type="match status" value="1"/>
</dbReference>
<dbReference type="Gene3D" id="3.40.50.2300">
    <property type="match status" value="1"/>
</dbReference>
<dbReference type="Pfam" id="PF00072">
    <property type="entry name" value="Response_reg"/>
    <property type="match status" value="1"/>
</dbReference>
<organism evidence="6 7">
    <name type="scientific">Plasmodiophora brassicae</name>
    <name type="common">Clubroot disease agent</name>
    <dbReference type="NCBI Taxonomy" id="37360"/>
    <lineage>
        <taxon>Eukaryota</taxon>
        <taxon>Sar</taxon>
        <taxon>Rhizaria</taxon>
        <taxon>Endomyxa</taxon>
        <taxon>Phytomyxea</taxon>
        <taxon>Plasmodiophorida</taxon>
        <taxon>Plasmodiophoridae</taxon>
        <taxon>Plasmodiophora</taxon>
    </lineage>
</organism>
<dbReference type="FunFam" id="3.30.565.10:FF:000010">
    <property type="entry name" value="Sensor histidine kinase RcsC"/>
    <property type="match status" value="1"/>
</dbReference>
<keyword evidence="7" id="KW-1185">Reference proteome</keyword>
<dbReference type="InterPro" id="IPR035965">
    <property type="entry name" value="PAS-like_dom_sf"/>
</dbReference>
<feature type="domain" description="Histidine kinase" evidence="4">
    <location>
        <begin position="229"/>
        <end position="461"/>
    </location>
</feature>